<gene>
    <name evidence="2" type="ORF">DFQ14_11047</name>
</gene>
<protein>
    <submittedName>
        <fullName evidence="2">PEP-utilizing family enzyme</fullName>
    </submittedName>
</protein>
<dbReference type="GO" id="GO:0016772">
    <property type="term" value="F:transferase activity, transferring phosphorus-containing groups"/>
    <property type="evidence" value="ECO:0007669"/>
    <property type="project" value="InterPro"/>
</dbReference>
<dbReference type="Pfam" id="PF00391">
    <property type="entry name" value="PEP-utilizers"/>
    <property type="match status" value="1"/>
</dbReference>
<dbReference type="Gene3D" id="3.50.30.10">
    <property type="entry name" value="Phosphohistidine domain"/>
    <property type="match status" value="1"/>
</dbReference>
<evidence type="ECO:0000313" key="3">
    <source>
        <dbReference type="Proteomes" id="UP000253495"/>
    </source>
</evidence>
<organism evidence="2 3">
    <name type="scientific">Halopolyspora algeriensis</name>
    <dbReference type="NCBI Taxonomy" id="1500506"/>
    <lineage>
        <taxon>Bacteria</taxon>
        <taxon>Bacillati</taxon>
        <taxon>Actinomycetota</taxon>
        <taxon>Actinomycetes</taxon>
        <taxon>Actinomycetes incertae sedis</taxon>
        <taxon>Halopolyspora</taxon>
    </lineage>
</organism>
<name>A0A368VH91_9ACTN</name>
<proteinExistence type="predicted"/>
<keyword evidence="3" id="KW-1185">Reference proteome</keyword>
<sequence>MVTAIAVLTLRRVRRLFDHHSGGQRGNASRSSQRGNRHRAELLRKRLPAVSSVANAVAASGELLETDPGWTPLFLTAGGLVTETGAPIAHGPTVAREYGIPAVICVRDATHAIENGQMITIDGAAGTVTIAR</sequence>
<dbReference type="PANTHER" id="PTHR43615">
    <property type="entry name" value="PHOSPHOENOLPYRUVATE SYNTHASE-RELATED"/>
    <property type="match status" value="1"/>
</dbReference>
<dbReference type="EMBL" id="QPJC01000010">
    <property type="protein sequence ID" value="RCW40721.1"/>
    <property type="molecule type" value="Genomic_DNA"/>
</dbReference>
<feature type="domain" description="PEP-utilising enzyme mobile" evidence="1">
    <location>
        <begin position="65"/>
        <end position="126"/>
    </location>
</feature>
<comment type="caution">
    <text evidence="2">The sequence shown here is derived from an EMBL/GenBank/DDBJ whole genome shotgun (WGS) entry which is preliminary data.</text>
</comment>
<dbReference type="Proteomes" id="UP000253495">
    <property type="component" value="Unassembled WGS sequence"/>
</dbReference>
<dbReference type="InterPro" id="IPR008279">
    <property type="entry name" value="PEP-util_enz_mobile_dom"/>
</dbReference>
<evidence type="ECO:0000259" key="1">
    <source>
        <dbReference type="Pfam" id="PF00391"/>
    </source>
</evidence>
<dbReference type="PANTHER" id="PTHR43615:SF1">
    <property type="entry name" value="PPDK_N DOMAIN-CONTAINING PROTEIN"/>
    <property type="match status" value="1"/>
</dbReference>
<dbReference type="SUPFAM" id="SSF52009">
    <property type="entry name" value="Phosphohistidine domain"/>
    <property type="match status" value="1"/>
</dbReference>
<dbReference type="InterPro" id="IPR036637">
    <property type="entry name" value="Phosphohistidine_dom_sf"/>
</dbReference>
<reference evidence="2 3" key="1">
    <citation type="submission" date="2018-07" db="EMBL/GenBank/DDBJ databases">
        <title>Genomic Encyclopedia of Type Strains, Phase III (KMG-III): the genomes of soil and plant-associated and newly described type strains.</title>
        <authorList>
            <person name="Whitman W."/>
        </authorList>
    </citation>
    <scope>NUCLEOTIDE SEQUENCE [LARGE SCALE GENOMIC DNA]</scope>
    <source>
        <strain evidence="2 3">CECT 8575</strain>
    </source>
</reference>
<accession>A0A368VH91</accession>
<evidence type="ECO:0000313" key="2">
    <source>
        <dbReference type="EMBL" id="RCW40721.1"/>
    </source>
</evidence>
<dbReference type="InterPro" id="IPR051549">
    <property type="entry name" value="PEP_Utilizing_Enz"/>
</dbReference>
<dbReference type="AlphaFoldDB" id="A0A368VH91"/>